<feature type="domain" description="Zn(2)-C6 fungal-type" evidence="6">
    <location>
        <begin position="21"/>
        <end position="51"/>
    </location>
</feature>
<dbReference type="PANTHER" id="PTHR47657:SF10">
    <property type="entry name" value="ZN(II)2CYS6 TRANSCRIPTION FACTOR (EUROFUNG)"/>
    <property type="match status" value="1"/>
</dbReference>
<dbReference type="OrthoDB" id="5226580at2759"/>
<dbReference type="AlphaFoldDB" id="A0A0U4ZG03"/>
<evidence type="ECO:0000256" key="2">
    <source>
        <dbReference type="ARBA" id="ARBA00023125"/>
    </source>
</evidence>
<keyword evidence="3" id="KW-0804">Transcription</keyword>
<evidence type="ECO:0000313" key="8">
    <source>
        <dbReference type="Proteomes" id="UP000054771"/>
    </source>
</evidence>
<feature type="region of interest" description="Disordered" evidence="5">
    <location>
        <begin position="278"/>
        <end position="309"/>
    </location>
</feature>
<evidence type="ECO:0000256" key="3">
    <source>
        <dbReference type="ARBA" id="ARBA00023163"/>
    </source>
</evidence>
<evidence type="ECO:0000256" key="4">
    <source>
        <dbReference type="ARBA" id="ARBA00023242"/>
    </source>
</evidence>
<keyword evidence="2 7" id="KW-0238">DNA-binding</keyword>
<dbReference type="EMBL" id="CDMC01000012">
    <property type="protein sequence ID" value="CEL08613.1"/>
    <property type="molecule type" value="Genomic_DNA"/>
</dbReference>
<dbReference type="Pfam" id="PF11951">
    <property type="entry name" value="Fungal_trans_2"/>
    <property type="match status" value="1"/>
</dbReference>
<evidence type="ECO:0000256" key="1">
    <source>
        <dbReference type="ARBA" id="ARBA00023015"/>
    </source>
</evidence>
<dbReference type="GO" id="GO:0000981">
    <property type="term" value="F:DNA-binding transcription factor activity, RNA polymerase II-specific"/>
    <property type="evidence" value="ECO:0007669"/>
    <property type="project" value="InterPro"/>
</dbReference>
<dbReference type="OMA" id="FWRDEAP"/>
<dbReference type="SMART" id="SM00066">
    <property type="entry name" value="GAL4"/>
    <property type="match status" value="1"/>
</dbReference>
<keyword evidence="1" id="KW-0805">Transcription regulation</keyword>
<evidence type="ECO:0000313" key="7">
    <source>
        <dbReference type="EMBL" id="CEL08613.1"/>
    </source>
</evidence>
<feature type="compositionally biased region" description="Basic and acidic residues" evidence="5">
    <location>
        <begin position="278"/>
        <end position="306"/>
    </location>
</feature>
<dbReference type="Gene3D" id="4.10.240.10">
    <property type="entry name" value="Zn(2)-C6 fungal-type DNA-binding domain"/>
    <property type="match status" value="1"/>
</dbReference>
<dbReference type="InterPro" id="IPR001138">
    <property type="entry name" value="Zn2Cys6_DnaBD"/>
</dbReference>
<dbReference type="InterPro" id="IPR021858">
    <property type="entry name" value="Fun_TF"/>
</dbReference>
<accession>A0A0U4ZG03</accession>
<sequence length="471" mass="52675">MRLDTLQPRNSRKSHRKSRLGCLNCKRRHIKCDELKPQCANCTNHSSVCDYSFPARKGGSASTGNSPLLHQNKKLQFVESEYQAHLLPSSSTPPSSGINGKQAQLERNPPPFKAQFTLLDLKLQHQFLSSTCLTLAENQGSLQFWQTLVPRMGYSFSWVLHLSLALAGLHMRRSPHSDISTPSDPNLNDQIEHHYIMGLQGLSQALANLTPHTSHAVWIGSILLCFISMARGPRTGNYLFFSTINYEPSEWISLLKGVQVLSCLDELRPHIFGKESRVHQSESVRTKESESERKACKPQSHSHDPLKSPPVASCCRAIQSCIDLLLNDFACDPLQEKYLANLSFLHQAFMDLNICTSIPTSSASSTSESVLKLMSPTPSPKPDLKLTFIIWTWTSLLGDGLDAVQCREPMPLLLLAVFLVLFKQLDSPWFARGWAKHILTGIEGVLDGVLDEKGREVLRWPKEVILGKAVY</sequence>
<reference evidence="8" key="1">
    <citation type="journal article" date="2016" name="Genome Announc.">
        <title>Draft genome sequences of fungus Aspergillus calidoustus.</title>
        <authorList>
            <person name="Horn F."/>
            <person name="Linde J."/>
            <person name="Mattern D.J."/>
            <person name="Walther G."/>
            <person name="Guthke R."/>
            <person name="Scherlach K."/>
            <person name="Martin K."/>
            <person name="Brakhage A.A."/>
            <person name="Petzke L."/>
            <person name="Valiante V."/>
        </authorList>
    </citation>
    <scope>NUCLEOTIDE SEQUENCE [LARGE SCALE GENOMIC DNA]</scope>
    <source>
        <strain evidence="8">SF006504</strain>
    </source>
</reference>
<dbReference type="GO" id="GO:0003677">
    <property type="term" value="F:DNA binding"/>
    <property type="evidence" value="ECO:0007669"/>
    <property type="project" value="UniProtKB-KW"/>
</dbReference>
<evidence type="ECO:0000259" key="6">
    <source>
        <dbReference type="PROSITE" id="PS50048"/>
    </source>
</evidence>
<feature type="region of interest" description="Disordered" evidence="5">
    <location>
        <begin position="87"/>
        <end position="107"/>
    </location>
</feature>
<keyword evidence="4" id="KW-0539">Nucleus</keyword>
<dbReference type="SUPFAM" id="SSF57701">
    <property type="entry name" value="Zn2/Cys6 DNA-binding domain"/>
    <property type="match status" value="1"/>
</dbReference>
<dbReference type="PROSITE" id="PS50048">
    <property type="entry name" value="ZN2_CY6_FUNGAL_2"/>
    <property type="match status" value="1"/>
</dbReference>
<proteinExistence type="predicted"/>
<dbReference type="PROSITE" id="PS00463">
    <property type="entry name" value="ZN2_CY6_FUNGAL_1"/>
    <property type="match status" value="1"/>
</dbReference>
<name>A0A0U4ZG03_ASPCI</name>
<evidence type="ECO:0000256" key="5">
    <source>
        <dbReference type="SAM" id="MobiDB-lite"/>
    </source>
</evidence>
<dbReference type="CDD" id="cd00067">
    <property type="entry name" value="GAL4"/>
    <property type="match status" value="1"/>
</dbReference>
<dbReference type="InterPro" id="IPR052400">
    <property type="entry name" value="Zn2-C6_fungal_TF"/>
</dbReference>
<organism evidence="7 8">
    <name type="scientific">Aspergillus calidoustus</name>
    <dbReference type="NCBI Taxonomy" id="454130"/>
    <lineage>
        <taxon>Eukaryota</taxon>
        <taxon>Fungi</taxon>
        <taxon>Dikarya</taxon>
        <taxon>Ascomycota</taxon>
        <taxon>Pezizomycotina</taxon>
        <taxon>Eurotiomycetes</taxon>
        <taxon>Eurotiomycetidae</taxon>
        <taxon>Eurotiales</taxon>
        <taxon>Aspergillaceae</taxon>
        <taxon>Aspergillus</taxon>
        <taxon>Aspergillus subgen. Nidulantes</taxon>
    </lineage>
</organism>
<dbReference type="GO" id="GO:0008270">
    <property type="term" value="F:zinc ion binding"/>
    <property type="evidence" value="ECO:0007669"/>
    <property type="project" value="InterPro"/>
</dbReference>
<dbReference type="PANTHER" id="PTHR47657">
    <property type="entry name" value="STEROL REGULATORY ELEMENT-BINDING PROTEIN ECM22"/>
    <property type="match status" value="1"/>
</dbReference>
<protein>
    <submittedName>
        <fullName evidence="7">Putative Zn2/Cys6 DNA-binding protein</fullName>
    </submittedName>
</protein>
<keyword evidence="8" id="KW-1185">Reference proteome</keyword>
<gene>
    <name evidence="7" type="ORF">ASPCAL11761</name>
</gene>
<dbReference type="Proteomes" id="UP000054771">
    <property type="component" value="Unassembled WGS sequence"/>
</dbReference>
<dbReference type="InterPro" id="IPR036864">
    <property type="entry name" value="Zn2-C6_fun-type_DNA-bd_sf"/>
</dbReference>
<dbReference type="Pfam" id="PF00172">
    <property type="entry name" value="Zn_clus"/>
    <property type="match status" value="1"/>
</dbReference>
<dbReference type="STRING" id="454130.A0A0U4ZG03"/>